<accession>A0A1W2TS69</accession>
<dbReference type="OrthoDB" id="5398572at2759"/>
<dbReference type="AlphaFoldDB" id="A0A1W2TS69"/>
<gene>
    <name evidence="2" type="ORF">SAMD00023353_6000080</name>
</gene>
<name>A0A1W2TS69_ROSNE</name>
<protein>
    <submittedName>
        <fullName evidence="2">Putative myb DNA-binding domain protein</fullName>
    </submittedName>
</protein>
<dbReference type="Proteomes" id="UP000054516">
    <property type="component" value="Unassembled WGS sequence"/>
</dbReference>
<feature type="compositionally biased region" description="Basic and acidic residues" evidence="1">
    <location>
        <begin position="526"/>
        <end position="537"/>
    </location>
</feature>
<dbReference type="OMA" id="LWARIAK"/>
<proteinExistence type="predicted"/>
<sequence length="708" mass="78961">MSTRQTRASSRRADSLEPQQSLAPRQTRNGSKRAEAQAGSPPSKLAHHLEIAIPRRGTRRGRRRSLESVATNDYPKSLVEYPSPERSLLPIPEFTSADDLAGGNVESQNDSYEDRMARLQDLLDFDLPKLCRWCETAYKALCFLTEPEPTAEERRSLNTARKAFKLACRPLAEDGAAYIDLSSSDLPYREDPSAHNAIRKAVCSANLISLLLSLVDLKRQQQATLPFLQELDDAFPNCIGSIRSLELETHKLAFLVRCRRLIELLGDEQETAPLVLATQIFCTQAAGTSEEATLQLQAGPFRKLGGTEQDGDFTSSDGFKMQMDKIITELASTPAARAHKVLNEAFPRDELLTELRAWALDSYVRVNEEADETLPSSNDHNEGAVNDSADQKGLEFDESGDYSDLESGTQPDEYHQLKTIAREPSYIVDTAALAAVRRIEKGGPRRPIAELPPQPWPAKGKLTASQMRFRVLQLDPADILGPSSSVDGSSSEKLGTMGKHTQEDEDYRPDDDDDDDFEVSEQLINESRRVYHDHPEASKPVPKRHRRVGNSGDASGRVRSPDSASASSDRNRGNVAVISQAARGNRLVNKPRGHQIRERWSNADTERLLRFIADEDISCSWAVMEREGKEKGGFQTNRNQQAIRDKARNLKKGYLCADAALPKGFDYVYLSKKERDDVIAAGRNPDRMEDDIDAHGRVIRNRWEASPN</sequence>
<evidence type="ECO:0000313" key="2">
    <source>
        <dbReference type="EMBL" id="GAP91357.1"/>
    </source>
</evidence>
<feature type="region of interest" description="Disordered" evidence="1">
    <location>
        <begin position="1"/>
        <end position="48"/>
    </location>
</feature>
<feature type="region of interest" description="Disordered" evidence="1">
    <location>
        <begin position="478"/>
        <end position="575"/>
    </location>
</feature>
<dbReference type="GO" id="GO:0003677">
    <property type="term" value="F:DNA binding"/>
    <property type="evidence" value="ECO:0007669"/>
    <property type="project" value="UniProtKB-KW"/>
</dbReference>
<dbReference type="EMBL" id="DF977505">
    <property type="protein sequence ID" value="GAP91357.1"/>
    <property type="molecule type" value="Genomic_DNA"/>
</dbReference>
<feature type="compositionally biased region" description="Acidic residues" evidence="1">
    <location>
        <begin position="503"/>
        <end position="519"/>
    </location>
</feature>
<evidence type="ECO:0000256" key="1">
    <source>
        <dbReference type="SAM" id="MobiDB-lite"/>
    </source>
</evidence>
<organism evidence="2">
    <name type="scientific">Rosellinia necatrix</name>
    <name type="common">White root-rot fungus</name>
    <dbReference type="NCBI Taxonomy" id="77044"/>
    <lineage>
        <taxon>Eukaryota</taxon>
        <taxon>Fungi</taxon>
        <taxon>Dikarya</taxon>
        <taxon>Ascomycota</taxon>
        <taxon>Pezizomycotina</taxon>
        <taxon>Sordariomycetes</taxon>
        <taxon>Xylariomycetidae</taxon>
        <taxon>Xylariales</taxon>
        <taxon>Xylariaceae</taxon>
        <taxon>Rosellinia</taxon>
    </lineage>
</organism>
<keyword evidence="2" id="KW-0238">DNA-binding</keyword>
<feature type="region of interest" description="Disordered" evidence="1">
    <location>
        <begin position="370"/>
        <end position="412"/>
    </location>
</feature>
<dbReference type="STRING" id="77044.A0A1W2TS69"/>
<reference evidence="2" key="1">
    <citation type="submission" date="2016-03" db="EMBL/GenBank/DDBJ databases">
        <title>Draft genome sequence of Rosellinia necatrix.</title>
        <authorList>
            <person name="Kanematsu S."/>
        </authorList>
    </citation>
    <scope>NUCLEOTIDE SEQUENCE [LARGE SCALE GENOMIC DNA]</scope>
    <source>
        <strain evidence="2">W97</strain>
    </source>
</reference>
<feature type="compositionally biased region" description="Polar residues" evidence="1">
    <location>
        <begin position="17"/>
        <end position="29"/>
    </location>
</feature>
<keyword evidence="3" id="KW-1185">Reference proteome</keyword>
<evidence type="ECO:0000313" key="3">
    <source>
        <dbReference type="Proteomes" id="UP000054516"/>
    </source>
</evidence>